<sequence>MTIWFCKRTEGEAKLEHCSSSTCTLLRFSSCLLASPELRVVFSVLLALSFVCPSRSRLRLPFPRPLSFLNSAGTLSGGCVGLGIHSVILTRCVVVFCRVLLFVAFLFHFFVHFCPSMAPKFDALRSVVPHREAYRLLVRIDRLWVVPGFINPDEAMAIEMVFLDQHLLNKQFLVLSGKIECTLFGDFAHQIKSFVQSGNIPLLFKDSLDGGVPTELDALVGKKLLFKITKKASRFSTFGDTYRVAGVCDDARIISMYELNGADSSPLKASLHSSAGSVINLAEEELPLEDDAKKDFVSGLLVDFSGGSDPIPSDAIESSSCKRRLEADYDGDNCGAGKSIRLADVEEKKNVRT</sequence>
<dbReference type="Proteomes" id="UP001372338">
    <property type="component" value="Unassembled WGS sequence"/>
</dbReference>
<reference evidence="2 3" key="1">
    <citation type="submission" date="2024-01" db="EMBL/GenBank/DDBJ databases">
        <title>The genomes of 5 underutilized Papilionoideae crops provide insights into root nodulation and disease resistanc.</title>
        <authorList>
            <person name="Yuan L."/>
        </authorList>
    </citation>
    <scope>NUCLEOTIDE SEQUENCE [LARGE SCALE GENOMIC DNA]</scope>
    <source>
        <strain evidence="2">ZHUSHIDOU_FW_LH</strain>
        <tissue evidence="2">Leaf</tissue>
    </source>
</reference>
<feature type="transmembrane region" description="Helical" evidence="1">
    <location>
        <begin position="93"/>
        <end position="111"/>
    </location>
</feature>
<dbReference type="EMBL" id="JAYWIO010000001">
    <property type="protein sequence ID" value="KAK7287297.1"/>
    <property type="molecule type" value="Genomic_DNA"/>
</dbReference>
<keyword evidence="1" id="KW-0472">Membrane</keyword>
<proteinExistence type="predicted"/>
<evidence type="ECO:0000256" key="1">
    <source>
        <dbReference type="SAM" id="Phobius"/>
    </source>
</evidence>
<gene>
    <name evidence="2" type="ORF">RIF29_00517</name>
</gene>
<comment type="caution">
    <text evidence="2">The sequence shown here is derived from an EMBL/GenBank/DDBJ whole genome shotgun (WGS) entry which is preliminary data.</text>
</comment>
<protein>
    <submittedName>
        <fullName evidence="2">Uncharacterized protein</fullName>
    </submittedName>
</protein>
<evidence type="ECO:0000313" key="2">
    <source>
        <dbReference type="EMBL" id="KAK7287297.1"/>
    </source>
</evidence>
<accession>A0AAN9P726</accession>
<keyword evidence="3" id="KW-1185">Reference proteome</keyword>
<feature type="transmembrane region" description="Helical" evidence="1">
    <location>
        <begin position="66"/>
        <end position="87"/>
    </location>
</feature>
<keyword evidence="1" id="KW-1133">Transmembrane helix</keyword>
<keyword evidence="1" id="KW-0812">Transmembrane</keyword>
<dbReference type="AlphaFoldDB" id="A0AAN9P726"/>
<name>A0AAN9P726_CROPI</name>
<evidence type="ECO:0000313" key="3">
    <source>
        <dbReference type="Proteomes" id="UP001372338"/>
    </source>
</evidence>
<organism evidence="2 3">
    <name type="scientific">Crotalaria pallida</name>
    <name type="common">Smooth rattlebox</name>
    <name type="synonym">Crotalaria striata</name>
    <dbReference type="NCBI Taxonomy" id="3830"/>
    <lineage>
        <taxon>Eukaryota</taxon>
        <taxon>Viridiplantae</taxon>
        <taxon>Streptophyta</taxon>
        <taxon>Embryophyta</taxon>
        <taxon>Tracheophyta</taxon>
        <taxon>Spermatophyta</taxon>
        <taxon>Magnoliopsida</taxon>
        <taxon>eudicotyledons</taxon>
        <taxon>Gunneridae</taxon>
        <taxon>Pentapetalae</taxon>
        <taxon>rosids</taxon>
        <taxon>fabids</taxon>
        <taxon>Fabales</taxon>
        <taxon>Fabaceae</taxon>
        <taxon>Papilionoideae</taxon>
        <taxon>50 kb inversion clade</taxon>
        <taxon>genistoids sensu lato</taxon>
        <taxon>core genistoids</taxon>
        <taxon>Crotalarieae</taxon>
        <taxon>Crotalaria</taxon>
    </lineage>
</organism>